<keyword evidence="3" id="KW-1185">Reference proteome</keyword>
<dbReference type="Proteomes" id="UP000015480">
    <property type="component" value="Chromosome"/>
</dbReference>
<dbReference type="InterPro" id="IPR028992">
    <property type="entry name" value="Hedgehog/Intein_dom"/>
</dbReference>
<feature type="domain" description="Hedgehog/Intein (Hint)" evidence="1">
    <location>
        <begin position="178"/>
        <end position="323"/>
    </location>
</feature>
<evidence type="ECO:0000259" key="1">
    <source>
        <dbReference type="Pfam" id="PF13403"/>
    </source>
</evidence>
<dbReference type="EMBL" id="CP006650">
    <property type="protein sequence ID" value="AGT10083.1"/>
    <property type="molecule type" value="Genomic_DNA"/>
</dbReference>
<dbReference type="Gene3D" id="2.170.16.10">
    <property type="entry name" value="Hedgehog/Intein (Hint) domain"/>
    <property type="match status" value="1"/>
</dbReference>
<dbReference type="eggNOG" id="COG2931">
    <property type="taxonomic scope" value="Bacteria"/>
</dbReference>
<protein>
    <recommendedName>
        <fullName evidence="1">Hedgehog/Intein (Hint) domain-containing protein</fullName>
    </recommendedName>
</protein>
<reference evidence="2 3" key="1">
    <citation type="journal article" date="2014" name="BMC Genomics">
        <title>Architecture and functions of a multipartite genome of the methylotrophic bacterium Paracoccus aminophilus JCM 7686, containing primary and secondary chromids.</title>
        <authorList>
            <person name="Dziewit L."/>
            <person name="Czarnecki J."/>
            <person name="Wibberg D."/>
            <person name="Radlinska M."/>
            <person name="Mrozek P."/>
            <person name="Szymczak M."/>
            <person name="Schluter A."/>
            <person name="Puhler A."/>
            <person name="Bartosik D."/>
        </authorList>
    </citation>
    <scope>NUCLEOTIDE SEQUENCE [LARGE SCALE GENOMIC DNA]</scope>
    <source>
        <strain evidence="2">JCM 7686</strain>
    </source>
</reference>
<dbReference type="GO" id="GO:0016539">
    <property type="term" value="P:intein-mediated protein splicing"/>
    <property type="evidence" value="ECO:0007669"/>
    <property type="project" value="InterPro"/>
</dbReference>
<name>S5YF56_PARAH</name>
<dbReference type="SUPFAM" id="SSF51294">
    <property type="entry name" value="Hedgehog/intein (Hint) domain"/>
    <property type="match status" value="1"/>
</dbReference>
<dbReference type="RefSeq" id="WP_020951720.1">
    <property type="nucleotide sequence ID" value="NC_022041.1"/>
</dbReference>
<dbReference type="InterPro" id="IPR006141">
    <property type="entry name" value="Intein_N"/>
</dbReference>
<evidence type="ECO:0000313" key="2">
    <source>
        <dbReference type="EMBL" id="AGT10083.1"/>
    </source>
</evidence>
<proteinExistence type="predicted"/>
<dbReference type="STRING" id="1367847.JCM7686_3047"/>
<dbReference type="HOGENOM" id="CLU_052810_4_0_5"/>
<dbReference type="AlphaFoldDB" id="S5YF56"/>
<dbReference type="PROSITE" id="PS50817">
    <property type="entry name" value="INTEIN_N_TER"/>
    <property type="match status" value="1"/>
</dbReference>
<dbReference type="KEGG" id="pami:JCM7686_3047"/>
<dbReference type="InterPro" id="IPR036844">
    <property type="entry name" value="Hint_dom_sf"/>
</dbReference>
<dbReference type="Pfam" id="PF13403">
    <property type="entry name" value="Hint_2"/>
    <property type="match status" value="1"/>
</dbReference>
<evidence type="ECO:0000313" key="3">
    <source>
        <dbReference type="Proteomes" id="UP000015480"/>
    </source>
</evidence>
<sequence length="378" mass="40778">MATLQFYSIDSIGISRTDTGNSLSGGGNPLSNAQNGDAFSWQNPSNVAMTFTAPNAAVQFDDSDNILTHNPITNQQVTDQKLTGTNVIDGRSYQESPNTILWQNPPGSYVRAEYEVTLYDAQGHSYRMVGVSIVQGYTISPVGVVFLDGRPPSGTTLYYRQNGSAFSNNPSVPLNLLCFAAGTRIRTEAGEVAIEDLRPGMLVETLDNGAQPIVWIGSQRLDAGHLEKSPHLRAIRIRAGALGEGRPARDLVVSPQHRILVCSAIAQRMFGAQEVLVAAKELLMLPGIEIAEDLAELRYFHILLATHQILFAEGAEAESLFIGAQTHASFSAAARDEIAAIFPDLLAGEVEAVRPLLPGHLARRLTARHAKNGKPLNT</sequence>
<accession>S5YF56</accession>
<dbReference type="PATRIC" id="fig|1367847.3.peg.3067"/>
<gene>
    <name evidence="2" type="ORF">JCM7686_3047</name>
</gene>
<organism evidence="2 3">
    <name type="scientific">Paracoccus aminophilus JCM 7686</name>
    <dbReference type="NCBI Taxonomy" id="1367847"/>
    <lineage>
        <taxon>Bacteria</taxon>
        <taxon>Pseudomonadati</taxon>
        <taxon>Pseudomonadota</taxon>
        <taxon>Alphaproteobacteria</taxon>
        <taxon>Rhodobacterales</taxon>
        <taxon>Paracoccaceae</taxon>
        <taxon>Paracoccus</taxon>
    </lineage>
</organism>